<name>A0A941VXW0_9BACT</name>
<dbReference type="Proteomes" id="UP000722750">
    <property type="component" value="Unassembled WGS sequence"/>
</dbReference>
<evidence type="ECO:0000313" key="2">
    <source>
        <dbReference type="EMBL" id="MBS1257007.1"/>
    </source>
</evidence>
<proteinExistence type="predicted"/>
<organism evidence="2 3">
    <name type="scientific">Candidatus Scalindua arabica</name>
    <dbReference type="NCBI Taxonomy" id="1127984"/>
    <lineage>
        <taxon>Bacteria</taxon>
        <taxon>Pseudomonadati</taxon>
        <taxon>Planctomycetota</taxon>
        <taxon>Candidatus Brocadiia</taxon>
        <taxon>Candidatus Brocadiales</taxon>
        <taxon>Candidatus Scalinduaceae</taxon>
        <taxon>Candidatus Scalindua</taxon>
    </lineage>
</organism>
<dbReference type="InterPro" id="IPR056925">
    <property type="entry name" value="ParE-like"/>
</dbReference>
<evidence type="ECO:0000313" key="3">
    <source>
        <dbReference type="Proteomes" id="UP000722750"/>
    </source>
</evidence>
<dbReference type="AlphaFoldDB" id="A0A941VXW0"/>
<gene>
    <name evidence="2" type="ORF">MAG551_00042</name>
</gene>
<reference evidence="2" key="1">
    <citation type="journal article" date="2021" name="ISME J.">
        <title>Fine-scale metabolic discontinuity in a stratified prokaryote microbiome of a Red Sea deep halocline.</title>
        <authorList>
            <person name="Michoud G."/>
            <person name="Ngugi D.K."/>
            <person name="Barozzi A."/>
            <person name="Merlino G."/>
            <person name="Calleja M.L."/>
            <person name="Delgado-Huertas A."/>
            <person name="Moran X.A.G."/>
            <person name="Daffonchio D."/>
        </authorList>
    </citation>
    <scope>NUCLEOTIDE SEQUENCE</scope>
    <source>
        <strain evidence="2">SuakinDeep_MAG55_1</strain>
    </source>
</reference>
<dbReference type="EMBL" id="JAANXD010000001">
    <property type="protein sequence ID" value="MBS1257007.1"/>
    <property type="molecule type" value="Genomic_DNA"/>
</dbReference>
<dbReference type="InterPro" id="IPR035093">
    <property type="entry name" value="RelE/ParE_toxin_dom_sf"/>
</dbReference>
<comment type="caution">
    <text evidence="2">The sequence shown here is derived from an EMBL/GenBank/DDBJ whole genome shotgun (WGS) entry which is preliminary data.</text>
</comment>
<feature type="domain" description="ParE-like toxin" evidence="1">
    <location>
        <begin position="19"/>
        <end position="80"/>
    </location>
</feature>
<dbReference type="Pfam" id="PF24732">
    <property type="entry name" value="ParE_like"/>
    <property type="match status" value="1"/>
</dbReference>
<accession>A0A941VXW0</accession>
<protein>
    <recommendedName>
        <fullName evidence="1">ParE-like toxin domain-containing protein</fullName>
    </recommendedName>
</protein>
<dbReference type="SUPFAM" id="SSF143011">
    <property type="entry name" value="RelE-like"/>
    <property type="match status" value="1"/>
</dbReference>
<sequence>MHRTTNRFWKYFENLPQLVQMRAKKNFELLKKNHSHPSLHFKKVGKLWSVRAGMNHRALSVEDGKDYILVWIGTHDEYERMINKKG</sequence>
<evidence type="ECO:0000259" key="1">
    <source>
        <dbReference type="Pfam" id="PF24732"/>
    </source>
</evidence>